<feature type="transmembrane region" description="Helical" evidence="7">
    <location>
        <begin position="362"/>
        <end position="387"/>
    </location>
</feature>
<dbReference type="Proteomes" id="UP001362899">
    <property type="component" value="Unassembled WGS sequence"/>
</dbReference>
<dbReference type="InterPro" id="IPR013057">
    <property type="entry name" value="AA_transpt_TM"/>
</dbReference>
<feature type="transmembrane region" description="Helical" evidence="7">
    <location>
        <begin position="407"/>
        <end position="429"/>
    </location>
</feature>
<proteinExistence type="inferred from homology"/>
<keyword evidence="3 7" id="KW-0812">Transmembrane</keyword>
<dbReference type="GO" id="GO:0016020">
    <property type="term" value="C:membrane"/>
    <property type="evidence" value="ECO:0007669"/>
    <property type="project" value="UniProtKB-SubCell"/>
</dbReference>
<dbReference type="GO" id="GO:0015179">
    <property type="term" value="F:L-amino acid transmembrane transporter activity"/>
    <property type="evidence" value="ECO:0007669"/>
    <property type="project" value="TreeGrafter"/>
</dbReference>
<feature type="transmembrane region" description="Helical" evidence="7">
    <location>
        <begin position="475"/>
        <end position="501"/>
    </location>
</feature>
<sequence>MKRFFNRFSAGNTSENEQEKNDASTNVYSVSDTSSSNNNNFANNEKYVSDEQAYDVPDVLTNIVVAVDDDKHTRTLPLQQYEHYAAIQREYEDRNDFEGLRECQREQLSDPHSNLSEEKIQSQIALRRASKYSVFFLITTDILGPSNAPYAMMQLGLVPGIILYIAFGVFAIIGGKLLSYAFCRLDSDNFPLRTFADLATRILGPWSRFGVAGLQFIQMILNVGIILLTTGQALAQCIKSTAEDPKLCFTVQIFVWAILGMIIGQIRSLKDFSHLANSAVWMNIAICIITMVGAATGGPNYEVAWTSSQIPKGPVDVYAVAKNDLYDRIQGIDQMVFAWGGATIFCEVMGEMARPREFVKGLIGADTLIMVVYLFYGIFVFCYQGQFTYAVANQGINQYGLQLASNILNIISGMLAAVLYSNVGLKVFYQGFGVPDLKFPKLDTIKGAIWWFVLVIIYWGVAFIIGAAIPQVASLSSLVGAVCILNFSYTLPALFVFFLIVQDDAGSLDKYDPLTGEVERYDTWKSGERWKRAFLLGGWKRIGMKIFTFILFLCGLTLCGLGMYGAIESLIEAYSDNNAVAFSCNPSL</sequence>
<feature type="transmembrane region" description="Helical" evidence="7">
    <location>
        <begin position="247"/>
        <end position="266"/>
    </location>
</feature>
<evidence type="ECO:0000256" key="4">
    <source>
        <dbReference type="ARBA" id="ARBA00022989"/>
    </source>
</evidence>
<comment type="subcellular location">
    <subcellularLocation>
        <location evidence="1">Membrane</location>
        <topology evidence="1">Multi-pass membrane protein</topology>
    </subcellularLocation>
</comment>
<evidence type="ECO:0000256" key="6">
    <source>
        <dbReference type="SAM" id="MobiDB-lite"/>
    </source>
</evidence>
<evidence type="ECO:0000259" key="8">
    <source>
        <dbReference type="Pfam" id="PF01490"/>
    </source>
</evidence>
<dbReference type="PANTHER" id="PTHR22950:SF461">
    <property type="entry name" value="AMINO ACID TRANSPORTER TRANSMEMBRANE DOMAIN-CONTAINING PROTEIN"/>
    <property type="match status" value="1"/>
</dbReference>
<keyword evidence="5 7" id="KW-0472">Membrane</keyword>
<keyword evidence="4 7" id="KW-1133">Transmembrane helix</keyword>
<feature type="region of interest" description="Disordered" evidence="6">
    <location>
        <begin position="1"/>
        <end position="40"/>
    </location>
</feature>
<evidence type="ECO:0000256" key="1">
    <source>
        <dbReference type="ARBA" id="ARBA00004141"/>
    </source>
</evidence>
<evidence type="ECO:0000256" key="5">
    <source>
        <dbReference type="ARBA" id="ARBA00023136"/>
    </source>
</evidence>
<protein>
    <recommendedName>
        <fullName evidence="8">Amino acid transporter transmembrane domain-containing protein</fullName>
    </recommendedName>
</protein>
<dbReference type="PANTHER" id="PTHR22950">
    <property type="entry name" value="AMINO ACID TRANSPORTER"/>
    <property type="match status" value="1"/>
</dbReference>
<evidence type="ECO:0000256" key="7">
    <source>
        <dbReference type="SAM" id="Phobius"/>
    </source>
</evidence>
<comment type="similarity">
    <text evidence="2">Belongs to the amino acid/polyamine transporter 2 family.</text>
</comment>
<dbReference type="AlphaFoldDB" id="A0AAV5RQ11"/>
<feature type="transmembrane region" description="Helical" evidence="7">
    <location>
        <begin position="449"/>
        <end position="469"/>
    </location>
</feature>
<evidence type="ECO:0000313" key="9">
    <source>
        <dbReference type="EMBL" id="GMM52751.1"/>
    </source>
</evidence>
<keyword evidence="10" id="KW-1185">Reference proteome</keyword>
<gene>
    <name evidence="9" type="ORF">DASB73_037140</name>
</gene>
<feature type="compositionally biased region" description="Low complexity" evidence="6">
    <location>
        <begin position="24"/>
        <end position="40"/>
    </location>
</feature>
<evidence type="ECO:0000313" key="10">
    <source>
        <dbReference type="Proteomes" id="UP001362899"/>
    </source>
</evidence>
<feature type="transmembrane region" description="Helical" evidence="7">
    <location>
        <begin position="546"/>
        <end position="567"/>
    </location>
</feature>
<comment type="caution">
    <text evidence="9">The sequence shown here is derived from an EMBL/GenBank/DDBJ whole genome shotgun (WGS) entry which is preliminary data.</text>
</comment>
<feature type="domain" description="Amino acid transporter transmembrane" evidence="8">
    <location>
        <begin position="148"/>
        <end position="501"/>
    </location>
</feature>
<accession>A0AAV5RQ11</accession>
<evidence type="ECO:0000256" key="2">
    <source>
        <dbReference type="ARBA" id="ARBA00008066"/>
    </source>
</evidence>
<feature type="transmembrane region" description="Helical" evidence="7">
    <location>
        <begin position="278"/>
        <end position="298"/>
    </location>
</feature>
<reference evidence="9 10" key="1">
    <citation type="journal article" date="2023" name="Elife">
        <title>Identification of key yeast species and microbe-microbe interactions impacting larval growth of Drosophila in the wild.</title>
        <authorList>
            <person name="Mure A."/>
            <person name="Sugiura Y."/>
            <person name="Maeda R."/>
            <person name="Honda K."/>
            <person name="Sakurai N."/>
            <person name="Takahashi Y."/>
            <person name="Watada M."/>
            <person name="Katoh T."/>
            <person name="Gotoh A."/>
            <person name="Gotoh Y."/>
            <person name="Taniguchi I."/>
            <person name="Nakamura K."/>
            <person name="Hayashi T."/>
            <person name="Katayama T."/>
            <person name="Uemura T."/>
            <person name="Hattori Y."/>
        </authorList>
    </citation>
    <scope>NUCLEOTIDE SEQUENCE [LARGE SCALE GENOMIC DNA]</scope>
    <source>
        <strain evidence="9 10">SB-73</strain>
    </source>
</reference>
<feature type="transmembrane region" description="Helical" evidence="7">
    <location>
        <begin position="216"/>
        <end position="235"/>
    </location>
</feature>
<evidence type="ECO:0000256" key="3">
    <source>
        <dbReference type="ARBA" id="ARBA00022692"/>
    </source>
</evidence>
<organism evidence="9 10">
    <name type="scientific">Starmerella bacillaris</name>
    <name type="common">Yeast</name>
    <name type="synonym">Candida zemplinina</name>
    <dbReference type="NCBI Taxonomy" id="1247836"/>
    <lineage>
        <taxon>Eukaryota</taxon>
        <taxon>Fungi</taxon>
        <taxon>Dikarya</taxon>
        <taxon>Ascomycota</taxon>
        <taxon>Saccharomycotina</taxon>
        <taxon>Dipodascomycetes</taxon>
        <taxon>Dipodascales</taxon>
        <taxon>Trichomonascaceae</taxon>
        <taxon>Starmerella</taxon>
    </lineage>
</organism>
<name>A0AAV5RQ11_STABA</name>
<dbReference type="EMBL" id="BTGC01000008">
    <property type="protein sequence ID" value="GMM52751.1"/>
    <property type="molecule type" value="Genomic_DNA"/>
</dbReference>
<dbReference type="Pfam" id="PF01490">
    <property type="entry name" value="Aa_trans"/>
    <property type="match status" value="1"/>
</dbReference>
<feature type="transmembrane region" description="Helical" evidence="7">
    <location>
        <begin position="161"/>
        <end position="182"/>
    </location>
</feature>